<feature type="region of interest" description="Disordered" evidence="1">
    <location>
        <begin position="48"/>
        <end position="153"/>
    </location>
</feature>
<feature type="compositionally biased region" description="Basic and acidic residues" evidence="1">
    <location>
        <begin position="74"/>
        <end position="106"/>
    </location>
</feature>
<accession>U2YS63</accession>
<keyword evidence="3" id="KW-1185">Reference proteome</keyword>
<evidence type="ECO:0000313" key="3">
    <source>
        <dbReference type="Proteomes" id="UP000016986"/>
    </source>
</evidence>
<proteinExistence type="predicted"/>
<feature type="region of interest" description="Disordered" evidence="1">
    <location>
        <begin position="1"/>
        <end position="27"/>
    </location>
</feature>
<gene>
    <name evidence="2" type="ORF">MBEHAL_0352</name>
</gene>
<dbReference type="Proteomes" id="UP000016986">
    <property type="component" value="Unassembled WGS sequence"/>
</dbReference>
<protein>
    <submittedName>
        <fullName evidence="2">Uncharacterized protein</fullName>
    </submittedName>
</protein>
<name>U2YS63_9EURY</name>
<reference evidence="2 3" key="1">
    <citation type="submission" date="2013-09" db="EMBL/GenBank/DDBJ databases">
        <title>Whole genome sequencing of Halarchaeum acidiphilum strain MH1-52-1.</title>
        <authorList>
            <person name="Shimane Y."/>
            <person name="Minegishi H."/>
            <person name="Nishi S."/>
            <person name="Echigo A."/>
            <person name="Shuto A."/>
            <person name="Konishi M."/>
            <person name="Ito T."/>
            <person name="Ohkuma M."/>
            <person name="Ohta Y."/>
            <person name="Nagano Y."/>
            <person name="Tsubouchi T."/>
            <person name="Mori K."/>
            <person name="Usui K."/>
            <person name="Kamekura M."/>
            <person name="Usami R."/>
            <person name="Takaki Y."/>
            <person name="Hatada Y."/>
        </authorList>
    </citation>
    <scope>NUCLEOTIDE SEQUENCE [LARGE SCALE GENOMIC DNA]</scope>
    <source>
        <strain evidence="2 3">JCM 16109</strain>
    </source>
</reference>
<feature type="compositionally biased region" description="Low complexity" evidence="1">
    <location>
        <begin position="117"/>
        <end position="129"/>
    </location>
</feature>
<sequence>MYGPINAFQRRRIRPTTTHSPSDHRGRTWRCVPDERVVADRTSFGYAYRGDRDLRASGFDSPPRHRFRRTRPAPADERRCDAVRRPHDRYSSQCDPRTRPRRDSRARVGHVGPRPSPTSGRSSTTASTRTRLRGARRAAGHDTPGSPSGEGKG</sequence>
<organism evidence="2 3">
    <name type="scientific">Halarchaeum acidiphilum MH1-52-1</name>
    <dbReference type="NCBI Taxonomy" id="1261545"/>
    <lineage>
        <taxon>Archaea</taxon>
        <taxon>Methanobacteriati</taxon>
        <taxon>Methanobacteriota</taxon>
        <taxon>Stenosarchaea group</taxon>
        <taxon>Halobacteria</taxon>
        <taxon>Halobacteriales</taxon>
        <taxon>Halobacteriaceae</taxon>
    </lineage>
</organism>
<dbReference type="EMBL" id="BATA01000005">
    <property type="protein sequence ID" value="GAD51592.1"/>
    <property type="molecule type" value="Genomic_DNA"/>
</dbReference>
<comment type="caution">
    <text evidence="2">The sequence shown here is derived from an EMBL/GenBank/DDBJ whole genome shotgun (WGS) entry which is preliminary data.</text>
</comment>
<evidence type="ECO:0000313" key="2">
    <source>
        <dbReference type="EMBL" id="GAD51592.1"/>
    </source>
</evidence>
<dbReference type="AlphaFoldDB" id="U2YS63"/>
<evidence type="ECO:0000256" key="1">
    <source>
        <dbReference type="SAM" id="MobiDB-lite"/>
    </source>
</evidence>